<keyword evidence="2" id="KW-1185">Reference proteome</keyword>
<gene>
    <name evidence="1" type="ORF">LTR16_006152</name>
</gene>
<proteinExistence type="predicted"/>
<organism evidence="1 2">
    <name type="scientific">Cryomyces antarcticus</name>
    <dbReference type="NCBI Taxonomy" id="329879"/>
    <lineage>
        <taxon>Eukaryota</taxon>
        <taxon>Fungi</taxon>
        <taxon>Dikarya</taxon>
        <taxon>Ascomycota</taxon>
        <taxon>Pezizomycotina</taxon>
        <taxon>Dothideomycetes</taxon>
        <taxon>Dothideomycetes incertae sedis</taxon>
        <taxon>Cryomyces</taxon>
    </lineage>
</organism>
<feature type="non-terminal residue" evidence="1">
    <location>
        <position position="1"/>
    </location>
</feature>
<dbReference type="EMBL" id="JAVRRA010017519">
    <property type="protein sequence ID" value="KAK5199451.1"/>
    <property type="molecule type" value="Genomic_DNA"/>
</dbReference>
<protein>
    <submittedName>
        <fullName evidence="1">Uncharacterized protein</fullName>
    </submittedName>
</protein>
<comment type="caution">
    <text evidence="1">The sequence shown here is derived from an EMBL/GenBank/DDBJ whole genome shotgun (WGS) entry which is preliminary data.</text>
</comment>
<evidence type="ECO:0000313" key="1">
    <source>
        <dbReference type="EMBL" id="KAK5199451.1"/>
    </source>
</evidence>
<evidence type="ECO:0000313" key="2">
    <source>
        <dbReference type="Proteomes" id="UP001357485"/>
    </source>
</evidence>
<feature type="non-terminal residue" evidence="1">
    <location>
        <position position="78"/>
    </location>
</feature>
<name>A0ABR0LLY4_9PEZI</name>
<dbReference type="Proteomes" id="UP001357485">
    <property type="component" value="Unassembled WGS sequence"/>
</dbReference>
<reference evidence="1 2" key="1">
    <citation type="submission" date="2023-08" db="EMBL/GenBank/DDBJ databases">
        <title>Black Yeasts Isolated from many extreme environments.</title>
        <authorList>
            <person name="Coleine C."/>
            <person name="Stajich J.E."/>
            <person name="Selbmann L."/>
        </authorList>
    </citation>
    <scope>NUCLEOTIDE SEQUENCE [LARGE SCALE GENOMIC DNA]</scope>
    <source>
        <strain evidence="1 2">CCFEE 536</strain>
    </source>
</reference>
<sequence length="78" mass="8511">AVIVSVVPGDSPNDWIFFEQFVVKHICFELVNAIIARSVGNDDEASLTEQFLELVVEAKAVLLVPDHLLSSAVLSTED</sequence>
<accession>A0ABR0LLY4</accession>